<protein>
    <submittedName>
        <fullName evidence="1">Uncharacterized protein</fullName>
    </submittedName>
</protein>
<accession>A0A382JI97</accession>
<dbReference type="EMBL" id="UINC01074332">
    <property type="protein sequence ID" value="SVC11418.1"/>
    <property type="molecule type" value="Genomic_DNA"/>
</dbReference>
<gene>
    <name evidence="1" type="ORF">METZ01_LOCUS264272</name>
</gene>
<dbReference type="AlphaFoldDB" id="A0A382JI97"/>
<reference evidence="1" key="1">
    <citation type="submission" date="2018-05" db="EMBL/GenBank/DDBJ databases">
        <authorList>
            <person name="Lanie J.A."/>
            <person name="Ng W.-L."/>
            <person name="Kazmierczak K.M."/>
            <person name="Andrzejewski T.M."/>
            <person name="Davidsen T.M."/>
            <person name="Wayne K.J."/>
            <person name="Tettelin H."/>
            <person name="Glass J.I."/>
            <person name="Rusch D."/>
            <person name="Podicherti R."/>
            <person name="Tsui H.-C.T."/>
            <person name="Winkler M.E."/>
        </authorList>
    </citation>
    <scope>NUCLEOTIDE SEQUENCE</scope>
</reference>
<evidence type="ECO:0000313" key="1">
    <source>
        <dbReference type="EMBL" id="SVC11418.1"/>
    </source>
</evidence>
<organism evidence="1">
    <name type="scientific">marine metagenome</name>
    <dbReference type="NCBI Taxonomy" id="408172"/>
    <lineage>
        <taxon>unclassified sequences</taxon>
        <taxon>metagenomes</taxon>
        <taxon>ecological metagenomes</taxon>
    </lineage>
</organism>
<feature type="non-terminal residue" evidence="1">
    <location>
        <position position="438"/>
    </location>
</feature>
<proteinExistence type="predicted"/>
<name>A0A382JI97_9ZZZZ</name>
<sequence>MSVIESGITGALGKSTYEAVPKGTFERAKAGRFPMGGAEGLTDAVTNLIPESAGGGKIATKAVETTRAINELPSALQEAIGRADMTIEGSVIKQLEIALTNRQVTGKQAETIIKRLESQLASAKSGGTGEAKFFKEAREKGLDKMTGQLITDVDTKFYDELVKLAEVATKAANEHADALVRIAKLTQSATNEAVKAEQQRFKHLQIRAQMNKKELSIADMDSTFQKRQEILVSGTGATAGSPASIATALREQQSKRLAAQKKIEEAPAPTTQAGWEGLGKLQKEFNDATVAVSNLSKAQEMLISPTEKLAFLQGKLSKAQSEREKKFGMVSDVLTGGPEKQIKFAQAMYTTAGISSKDIGGGEGSLERQKGVRFAQKNIDASMALARQMSDMKMAMFGTISQEEADLGRGKFGEMRTGRQFEEMVVAKQLEEQFIKGE</sequence>